<organism evidence="13 14">
    <name type="scientific">Bacillus oleivorans</name>
    <dbReference type="NCBI Taxonomy" id="1448271"/>
    <lineage>
        <taxon>Bacteria</taxon>
        <taxon>Bacillati</taxon>
        <taxon>Bacillota</taxon>
        <taxon>Bacilli</taxon>
        <taxon>Bacillales</taxon>
        <taxon>Bacillaceae</taxon>
        <taxon>Bacillus</taxon>
    </lineage>
</organism>
<evidence type="ECO:0000256" key="9">
    <source>
        <dbReference type="ARBA" id="ARBA00023102"/>
    </source>
</evidence>
<proteinExistence type="inferred from homology"/>
<evidence type="ECO:0000256" key="2">
    <source>
        <dbReference type="ARBA" id="ARBA00005011"/>
    </source>
</evidence>
<evidence type="ECO:0000256" key="7">
    <source>
        <dbReference type="ARBA" id="ARBA00022679"/>
    </source>
</evidence>
<comment type="cofactor">
    <cofactor evidence="1 11">
        <name>pyridoxal 5'-phosphate</name>
        <dbReference type="ChEBI" id="CHEBI:597326"/>
    </cofactor>
</comment>
<dbReference type="AlphaFoldDB" id="A0A285CT46"/>
<dbReference type="InterPro" id="IPR015421">
    <property type="entry name" value="PyrdxlP-dep_Trfase_major"/>
</dbReference>
<comment type="catalytic activity">
    <reaction evidence="10 11">
        <text>L-histidinol phosphate + 2-oxoglutarate = 3-(imidazol-4-yl)-2-oxopropyl phosphate + L-glutamate</text>
        <dbReference type="Rhea" id="RHEA:23744"/>
        <dbReference type="ChEBI" id="CHEBI:16810"/>
        <dbReference type="ChEBI" id="CHEBI:29985"/>
        <dbReference type="ChEBI" id="CHEBI:57766"/>
        <dbReference type="ChEBI" id="CHEBI:57980"/>
        <dbReference type="EC" id="2.6.1.9"/>
    </reaction>
</comment>
<evidence type="ECO:0000259" key="12">
    <source>
        <dbReference type="Pfam" id="PF00155"/>
    </source>
</evidence>
<evidence type="ECO:0000256" key="1">
    <source>
        <dbReference type="ARBA" id="ARBA00001933"/>
    </source>
</evidence>
<dbReference type="HAMAP" id="MF_01023">
    <property type="entry name" value="HisC_aminotrans_2"/>
    <property type="match status" value="1"/>
</dbReference>
<evidence type="ECO:0000256" key="8">
    <source>
        <dbReference type="ARBA" id="ARBA00022898"/>
    </source>
</evidence>
<dbReference type="Proteomes" id="UP000219546">
    <property type="component" value="Unassembled WGS sequence"/>
</dbReference>
<dbReference type="PANTHER" id="PTHR43643">
    <property type="entry name" value="HISTIDINOL-PHOSPHATE AMINOTRANSFERASE 2"/>
    <property type="match status" value="1"/>
</dbReference>
<keyword evidence="7 11" id="KW-0808">Transferase</keyword>
<dbReference type="Gene3D" id="3.40.640.10">
    <property type="entry name" value="Type I PLP-dependent aspartate aminotransferase-like (Major domain)"/>
    <property type="match status" value="1"/>
</dbReference>
<evidence type="ECO:0000256" key="10">
    <source>
        <dbReference type="ARBA" id="ARBA00047481"/>
    </source>
</evidence>
<comment type="subunit">
    <text evidence="4 11">Homodimer.</text>
</comment>
<keyword evidence="5 11" id="KW-0032">Aminotransferase</keyword>
<gene>
    <name evidence="11" type="primary">hisC</name>
    <name evidence="13" type="ORF">SAMN05877753_104259</name>
</gene>
<dbReference type="EC" id="2.6.1.9" evidence="11"/>
<dbReference type="EMBL" id="OAOP01000004">
    <property type="protein sequence ID" value="SNX70692.1"/>
    <property type="molecule type" value="Genomic_DNA"/>
</dbReference>
<keyword evidence="6 11" id="KW-0028">Amino-acid biosynthesis</keyword>
<sequence>MKIEQLVREVYPNLMPYTSKLADLPVEEIKKVLGKERVFKLSFNENPLGPSPKAIEAMQQAIRKLNLYPSSTGALVQQKIAEMEEVLPENIILSNGADEMITMVAQTYLDPGDEVIIPEVTFVQYFASAHLMGAKPVLAPMKEDLGIDLQAILDRITTKTKLICLCNPNNPTGAVIRKQELVSFFQQLPDHVIVVIDEAYHEYAGGPEYFSSIPFVKENYPVFVIRTFSKIYSMAAARLGYGIGPVPIVNAIHQVRSPFNVNSVAQAGAVASLKDQEHVEQALKINEAGKNLLYKAFEELGFTYIKSHGNFVYVNTGYNSGELFTQLAEQYGIIVRNLSGYGLTTSLRISVGTEDELQALIQALYLIFEK</sequence>
<dbReference type="Pfam" id="PF00155">
    <property type="entry name" value="Aminotran_1_2"/>
    <property type="match status" value="1"/>
</dbReference>
<evidence type="ECO:0000313" key="14">
    <source>
        <dbReference type="Proteomes" id="UP000219546"/>
    </source>
</evidence>
<dbReference type="InterPro" id="IPR015424">
    <property type="entry name" value="PyrdxlP-dep_Trfase"/>
</dbReference>
<dbReference type="GO" id="GO:0030170">
    <property type="term" value="F:pyridoxal phosphate binding"/>
    <property type="evidence" value="ECO:0007669"/>
    <property type="project" value="InterPro"/>
</dbReference>
<comment type="pathway">
    <text evidence="2 11">Amino-acid biosynthesis; L-histidine biosynthesis; L-histidine from 5-phospho-alpha-D-ribose 1-diphosphate: step 7/9.</text>
</comment>
<feature type="domain" description="Aminotransferase class I/classII large" evidence="12">
    <location>
        <begin position="38"/>
        <end position="364"/>
    </location>
</feature>
<name>A0A285CT46_9BACI</name>
<evidence type="ECO:0000313" key="13">
    <source>
        <dbReference type="EMBL" id="SNX70692.1"/>
    </source>
</evidence>
<keyword evidence="8 11" id="KW-0663">Pyridoxal phosphate</keyword>
<dbReference type="OrthoDB" id="9813612at2"/>
<evidence type="ECO:0000256" key="6">
    <source>
        <dbReference type="ARBA" id="ARBA00022605"/>
    </source>
</evidence>
<dbReference type="CDD" id="cd00609">
    <property type="entry name" value="AAT_like"/>
    <property type="match status" value="1"/>
</dbReference>
<dbReference type="InterPro" id="IPR004839">
    <property type="entry name" value="Aminotransferase_I/II_large"/>
</dbReference>
<dbReference type="GO" id="GO:0004400">
    <property type="term" value="F:histidinol-phosphate transaminase activity"/>
    <property type="evidence" value="ECO:0007669"/>
    <property type="project" value="UniProtKB-UniRule"/>
</dbReference>
<comment type="similarity">
    <text evidence="3 11">Belongs to the class-II pyridoxal-phosphate-dependent aminotransferase family. Histidinol-phosphate aminotransferase subfamily.</text>
</comment>
<evidence type="ECO:0000256" key="5">
    <source>
        <dbReference type="ARBA" id="ARBA00022576"/>
    </source>
</evidence>
<dbReference type="RefSeq" id="WP_097158651.1">
    <property type="nucleotide sequence ID" value="NZ_JBEPMQ010000006.1"/>
</dbReference>
<evidence type="ECO:0000256" key="3">
    <source>
        <dbReference type="ARBA" id="ARBA00007970"/>
    </source>
</evidence>
<keyword evidence="14" id="KW-1185">Reference proteome</keyword>
<dbReference type="GO" id="GO:0000105">
    <property type="term" value="P:L-histidine biosynthetic process"/>
    <property type="evidence" value="ECO:0007669"/>
    <property type="project" value="UniProtKB-UniRule"/>
</dbReference>
<dbReference type="InterPro" id="IPR005861">
    <property type="entry name" value="HisP_aminotrans"/>
</dbReference>
<dbReference type="InterPro" id="IPR015422">
    <property type="entry name" value="PyrdxlP-dep_Trfase_small"/>
</dbReference>
<dbReference type="InterPro" id="IPR050106">
    <property type="entry name" value="HistidinolP_aminotransfase"/>
</dbReference>
<dbReference type="SUPFAM" id="SSF53383">
    <property type="entry name" value="PLP-dependent transferases"/>
    <property type="match status" value="1"/>
</dbReference>
<protein>
    <recommendedName>
        <fullName evidence="11">Histidinol-phosphate aminotransferase</fullName>
        <ecNumber evidence="11">2.6.1.9</ecNumber>
    </recommendedName>
    <alternativeName>
        <fullName evidence="11">Imidazole acetol-phosphate transaminase</fullName>
    </alternativeName>
</protein>
<dbReference type="Gene3D" id="3.90.1150.10">
    <property type="entry name" value="Aspartate Aminotransferase, domain 1"/>
    <property type="match status" value="1"/>
</dbReference>
<dbReference type="UniPathway" id="UPA00031">
    <property type="reaction ID" value="UER00012"/>
</dbReference>
<reference evidence="13 14" key="1">
    <citation type="submission" date="2017-08" db="EMBL/GenBank/DDBJ databases">
        <authorList>
            <person name="de Groot N.N."/>
        </authorList>
    </citation>
    <scope>NUCLEOTIDE SEQUENCE [LARGE SCALE GENOMIC DNA]</scope>
    <source>
        <strain evidence="13 14">JC228</strain>
    </source>
</reference>
<accession>A0A285CT46</accession>
<evidence type="ECO:0000256" key="11">
    <source>
        <dbReference type="HAMAP-Rule" id="MF_01023"/>
    </source>
</evidence>
<dbReference type="NCBIfam" id="TIGR01141">
    <property type="entry name" value="hisC"/>
    <property type="match status" value="1"/>
</dbReference>
<evidence type="ECO:0000256" key="4">
    <source>
        <dbReference type="ARBA" id="ARBA00011738"/>
    </source>
</evidence>
<keyword evidence="9 11" id="KW-0368">Histidine biosynthesis</keyword>
<feature type="modified residue" description="N6-(pyridoxal phosphate)lysine" evidence="11">
    <location>
        <position position="230"/>
    </location>
</feature>
<dbReference type="PANTHER" id="PTHR43643:SF6">
    <property type="entry name" value="HISTIDINOL-PHOSPHATE AMINOTRANSFERASE"/>
    <property type="match status" value="1"/>
</dbReference>